<sequence>MSTTASVKYVATPNGKINNNSSIPLRKPLSRQSSTVSSPSRIPVNDPAHRWKLKFEEAEERRKQLLTEKEKTLRSLNELEKKYMNLQIKHEQLETELFEKNEEFTRLSTASKNLYKEYEILKNQYETETRAMSGALKDATQWYKENKELKRKTMLLMDKDAVDEGVDAGEGESTGDNDIENLNKTIKQLSAEVAELQTEVDQLKQQEFQTTEENVKLGEDLESERRKTEKLESKLGDLQKEHNQLLRVMEMMRKELEEYKQKEEDHRQSLAALKKESDAHKRERNVLAHQSTLILQGLNDSDNAGDYMMLLQEIEDLKRTLEDDRNKYEEEINMLQERLEEQQSFPPDPQVEILEERLRLAESELVSAQQRVEEAEQRLRCPPPPPPPPLPPMAPQAPLRRRRSRLLIDGGATAAKQLEEGQTLSEQKAEPSAVGGTPEKKPAAAVPCANEDIINAIKSGQFTLRKPKKEKENKDKEQQPKAVSELLNILSSLRRAPKKRQSQYIGDVQL</sequence>
<feature type="compositionally biased region" description="Basic and acidic residues" evidence="2">
    <location>
        <begin position="469"/>
        <end position="479"/>
    </location>
</feature>
<dbReference type="GO" id="GO:2001224">
    <property type="term" value="P:positive regulation of neuron migration"/>
    <property type="evidence" value="ECO:0007669"/>
    <property type="project" value="TreeGrafter"/>
</dbReference>
<keyword evidence="4" id="KW-1185">Reference proteome</keyword>
<evidence type="ECO:0000313" key="4">
    <source>
        <dbReference type="Proteomes" id="UP001152888"/>
    </source>
</evidence>
<evidence type="ECO:0000313" key="3">
    <source>
        <dbReference type="EMBL" id="CAH2011802.1"/>
    </source>
</evidence>
<feature type="coiled-coil region" evidence="1">
    <location>
        <begin position="48"/>
        <end position="103"/>
    </location>
</feature>
<keyword evidence="1" id="KW-0175">Coiled coil</keyword>
<dbReference type="PANTHER" id="PTHR46606:SF5">
    <property type="entry name" value="SHOOTIN-1"/>
    <property type="match status" value="1"/>
</dbReference>
<feature type="region of interest" description="Disordered" evidence="2">
    <location>
        <begin position="369"/>
        <end position="398"/>
    </location>
</feature>
<comment type="caution">
    <text evidence="3">The sequence shown here is derived from an EMBL/GenBank/DDBJ whole genome shotgun (WGS) entry which is preliminary data.</text>
</comment>
<protein>
    <recommendedName>
        <fullName evidence="5">Shootin-1</fullName>
    </recommendedName>
</protein>
<accession>A0A9P0M9E4</accession>
<feature type="compositionally biased region" description="Pro residues" evidence="2">
    <location>
        <begin position="381"/>
        <end position="395"/>
    </location>
</feature>
<proteinExistence type="predicted"/>
<reference evidence="3" key="1">
    <citation type="submission" date="2022-03" db="EMBL/GenBank/DDBJ databases">
        <authorList>
            <person name="Sayadi A."/>
        </authorList>
    </citation>
    <scope>NUCLEOTIDE SEQUENCE</scope>
</reference>
<dbReference type="Proteomes" id="UP001152888">
    <property type="component" value="Unassembled WGS sequence"/>
</dbReference>
<organism evidence="3 4">
    <name type="scientific">Acanthoscelides obtectus</name>
    <name type="common">Bean weevil</name>
    <name type="synonym">Bruchus obtectus</name>
    <dbReference type="NCBI Taxonomy" id="200917"/>
    <lineage>
        <taxon>Eukaryota</taxon>
        <taxon>Metazoa</taxon>
        <taxon>Ecdysozoa</taxon>
        <taxon>Arthropoda</taxon>
        <taxon>Hexapoda</taxon>
        <taxon>Insecta</taxon>
        <taxon>Pterygota</taxon>
        <taxon>Neoptera</taxon>
        <taxon>Endopterygota</taxon>
        <taxon>Coleoptera</taxon>
        <taxon>Polyphaga</taxon>
        <taxon>Cucujiformia</taxon>
        <taxon>Chrysomeloidea</taxon>
        <taxon>Chrysomelidae</taxon>
        <taxon>Bruchinae</taxon>
        <taxon>Bruchini</taxon>
        <taxon>Acanthoscelides</taxon>
    </lineage>
</organism>
<evidence type="ECO:0000256" key="1">
    <source>
        <dbReference type="SAM" id="Coils"/>
    </source>
</evidence>
<evidence type="ECO:0008006" key="5">
    <source>
        <dbReference type="Google" id="ProtNLM"/>
    </source>
</evidence>
<dbReference type="GO" id="GO:0044295">
    <property type="term" value="C:axonal growth cone"/>
    <property type="evidence" value="ECO:0007669"/>
    <property type="project" value="TreeGrafter"/>
</dbReference>
<dbReference type="PANTHER" id="PTHR46606">
    <property type="entry name" value="SHOOTIN-1"/>
    <property type="match status" value="1"/>
</dbReference>
<feature type="compositionally biased region" description="Low complexity" evidence="2">
    <location>
        <begin position="30"/>
        <end position="40"/>
    </location>
</feature>
<feature type="region of interest" description="Disordered" evidence="2">
    <location>
        <begin position="1"/>
        <end position="45"/>
    </location>
</feature>
<dbReference type="EMBL" id="CAKOFQ010008119">
    <property type="protein sequence ID" value="CAH2011802.1"/>
    <property type="molecule type" value="Genomic_DNA"/>
</dbReference>
<feature type="region of interest" description="Disordered" evidence="2">
    <location>
        <begin position="417"/>
        <end position="482"/>
    </location>
</feature>
<dbReference type="InterPro" id="IPR024849">
    <property type="entry name" value="Shootin-1"/>
</dbReference>
<dbReference type="GO" id="GO:0048812">
    <property type="term" value="P:neuron projection morphogenesis"/>
    <property type="evidence" value="ECO:0007669"/>
    <property type="project" value="TreeGrafter"/>
</dbReference>
<dbReference type="GO" id="GO:0031252">
    <property type="term" value="C:cell leading edge"/>
    <property type="evidence" value="ECO:0007669"/>
    <property type="project" value="TreeGrafter"/>
</dbReference>
<dbReference type="AlphaFoldDB" id="A0A9P0M9E4"/>
<gene>
    <name evidence="3" type="ORF">ACAOBT_LOCUS32420</name>
</gene>
<evidence type="ECO:0000256" key="2">
    <source>
        <dbReference type="SAM" id="MobiDB-lite"/>
    </source>
</evidence>
<name>A0A9P0M9E4_ACAOB</name>
<dbReference type="OrthoDB" id="6429491at2759"/>
<dbReference type="GO" id="GO:0005737">
    <property type="term" value="C:cytoplasm"/>
    <property type="evidence" value="ECO:0007669"/>
    <property type="project" value="TreeGrafter"/>
</dbReference>